<keyword evidence="7 8" id="KW-0807">Transducer</keyword>
<dbReference type="Pfam" id="PF00001">
    <property type="entry name" value="7tm_1"/>
    <property type="match status" value="1"/>
</dbReference>
<feature type="transmembrane region" description="Helical" evidence="9">
    <location>
        <begin position="90"/>
        <end position="108"/>
    </location>
</feature>
<evidence type="ECO:0000256" key="8">
    <source>
        <dbReference type="RuleBase" id="RU000688"/>
    </source>
</evidence>
<keyword evidence="4 8" id="KW-0297">G-protein coupled receptor</keyword>
<feature type="non-terminal residue" evidence="11">
    <location>
        <position position="296"/>
    </location>
</feature>
<reference evidence="11 12" key="1">
    <citation type="submission" date="2022-05" db="EMBL/GenBank/DDBJ databases">
        <authorList>
            <consortium name="Genoscope - CEA"/>
            <person name="William W."/>
        </authorList>
    </citation>
    <scope>NUCLEOTIDE SEQUENCE [LARGE SCALE GENOMIC DNA]</scope>
</reference>
<dbReference type="PROSITE" id="PS50262">
    <property type="entry name" value="G_PROTEIN_RECEP_F1_2"/>
    <property type="match status" value="1"/>
</dbReference>
<comment type="caution">
    <text evidence="11">The sequence shown here is derived from an EMBL/GenBank/DDBJ whole genome shotgun (WGS) entry which is preliminary data.</text>
</comment>
<evidence type="ECO:0000256" key="3">
    <source>
        <dbReference type="ARBA" id="ARBA00022989"/>
    </source>
</evidence>
<keyword evidence="5 9" id="KW-0472">Membrane</keyword>
<dbReference type="SUPFAM" id="SSF81321">
    <property type="entry name" value="Family A G protein-coupled receptor-like"/>
    <property type="match status" value="1"/>
</dbReference>
<dbReference type="InterPro" id="IPR000276">
    <property type="entry name" value="GPCR_Rhodpsn"/>
</dbReference>
<dbReference type="PROSITE" id="PS00237">
    <property type="entry name" value="G_PROTEIN_RECEP_F1_1"/>
    <property type="match status" value="1"/>
</dbReference>
<keyword evidence="2 8" id="KW-0812">Transmembrane</keyword>
<feature type="domain" description="G-protein coupled receptors family 1 profile" evidence="10">
    <location>
        <begin position="13"/>
        <end position="280"/>
    </location>
</feature>
<evidence type="ECO:0000256" key="6">
    <source>
        <dbReference type="ARBA" id="ARBA00023170"/>
    </source>
</evidence>
<proteinExistence type="inferred from homology"/>
<protein>
    <recommendedName>
        <fullName evidence="10">G-protein coupled receptors family 1 profile domain-containing protein</fullName>
    </recommendedName>
</protein>
<evidence type="ECO:0000256" key="1">
    <source>
        <dbReference type="ARBA" id="ARBA00004141"/>
    </source>
</evidence>
<feature type="transmembrane region" description="Helical" evidence="9">
    <location>
        <begin position="120"/>
        <end position="138"/>
    </location>
</feature>
<keyword evidence="6 8" id="KW-0675">Receptor</keyword>
<dbReference type="GO" id="GO:0004930">
    <property type="term" value="F:G protein-coupled receptor activity"/>
    <property type="evidence" value="ECO:0007669"/>
    <property type="project" value="UniProtKB-KW"/>
</dbReference>
<comment type="similarity">
    <text evidence="8">Belongs to the G-protein coupled receptor 1 family.</text>
</comment>
<dbReference type="PRINTS" id="PR00237">
    <property type="entry name" value="GPCRRHODOPSN"/>
</dbReference>
<feature type="transmembrane region" description="Helical" evidence="9">
    <location>
        <begin position="6"/>
        <end position="24"/>
    </location>
</feature>
<evidence type="ECO:0000313" key="12">
    <source>
        <dbReference type="Proteomes" id="UP001159428"/>
    </source>
</evidence>
<evidence type="ECO:0000313" key="11">
    <source>
        <dbReference type="EMBL" id="CAH3147295.1"/>
    </source>
</evidence>
<feature type="transmembrane region" description="Helical" evidence="9">
    <location>
        <begin position="168"/>
        <end position="193"/>
    </location>
</feature>
<dbReference type="CDD" id="cd00637">
    <property type="entry name" value="7tm_classA_rhodopsin-like"/>
    <property type="match status" value="1"/>
</dbReference>
<comment type="subcellular location">
    <subcellularLocation>
        <location evidence="1">Membrane</location>
        <topology evidence="1">Multi-pass membrane protein</topology>
    </subcellularLocation>
</comment>
<organism evidence="11 12">
    <name type="scientific">Pocillopora meandrina</name>
    <dbReference type="NCBI Taxonomy" id="46732"/>
    <lineage>
        <taxon>Eukaryota</taxon>
        <taxon>Metazoa</taxon>
        <taxon>Cnidaria</taxon>
        <taxon>Anthozoa</taxon>
        <taxon>Hexacorallia</taxon>
        <taxon>Scleractinia</taxon>
        <taxon>Astrocoeniina</taxon>
        <taxon>Pocilloporidae</taxon>
        <taxon>Pocillopora</taxon>
    </lineage>
</organism>
<keyword evidence="12" id="KW-1185">Reference proteome</keyword>
<evidence type="ECO:0000259" key="10">
    <source>
        <dbReference type="PROSITE" id="PS50262"/>
    </source>
</evidence>
<dbReference type="InterPro" id="IPR017452">
    <property type="entry name" value="GPCR_Rhodpsn_7TM"/>
</dbReference>
<dbReference type="PANTHER" id="PTHR24243">
    <property type="entry name" value="G-PROTEIN COUPLED RECEPTOR"/>
    <property type="match status" value="1"/>
</dbReference>
<dbReference type="AlphaFoldDB" id="A0AAU9XHT5"/>
<name>A0AAU9XHT5_9CNID</name>
<accession>A0AAU9XHT5</accession>
<evidence type="ECO:0000256" key="5">
    <source>
        <dbReference type="ARBA" id="ARBA00023136"/>
    </source>
</evidence>
<dbReference type="Proteomes" id="UP001159428">
    <property type="component" value="Unassembled WGS sequence"/>
</dbReference>
<gene>
    <name evidence="11" type="ORF">PMEA_00023315</name>
</gene>
<sequence>IVYCLLLVISLVGNTLIGIIVYRTRTLRKPINFFIVNMAMSDLIYSLFLFTPSITQLHLGSEAWLIRGRLGEALCKMTTFLADVSTGVSIQNLVLVAVDRFVAIIIPLRSPFFSTKLSYLLIFASWIVAMAVFSPFFLTFTVVEYSGGAKCQRQWSEVFGDSTSFRHYFLSVSILVFYIPLLSIAILYIAIFLKLKSRKTPGEQSDNSRKSRERRERNVLKMSIAIVFAFAICWLPFTSSQIGYLFLADRALISSCGYKMFTLAAFFLAVSYCAINPCICFIFNGNYRQGLKKLLT</sequence>
<evidence type="ECO:0000256" key="7">
    <source>
        <dbReference type="ARBA" id="ARBA00023224"/>
    </source>
</evidence>
<dbReference type="Gene3D" id="1.20.1070.10">
    <property type="entry name" value="Rhodopsin 7-helix transmembrane proteins"/>
    <property type="match status" value="1"/>
</dbReference>
<dbReference type="FunFam" id="1.20.1070.10:FF:000291">
    <property type="entry name" value="Predicted protein"/>
    <property type="match status" value="1"/>
</dbReference>
<dbReference type="PANTHER" id="PTHR24243:SF208">
    <property type="entry name" value="PYROKININ-1 RECEPTOR"/>
    <property type="match status" value="1"/>
</dbReference>
<feature type="non-terminal residue" evidence="11">
    <location>
        <position position="1"/>
    </location>
</feature>
<evidence type="ECO:0000256" key="9">
    <source>
        <dbReference type="SAM" id="Phobius"/>
    </source>
</evidence>
<dbReference type="SMART" id="SM01381">
    <property type="entry name" value="7TM_GPCR_Srsx"/>
    <property type="match status" value="1"/>
</dbReference>
<evidence type="ECO:0000256" key="4">
    <source>
        <dbReference type="ARBA" id="ARBA00023040"/>
    </source>
</evidence>
<feature type="transmembrane region" description="Helical" evidence="9">
    <location>
        <begin position="31"/>
        <end position="50"/>
    </location>
</feature>
<dbReference type="EMBL" id="CALNXJ010000043">
    <property type="protein sequence ID" value="CAH3147295.1"/>
    <property type="molecule type" value="Genomic_DNA"/>
</dbReference>
<dbReference type="GO" id="GO:0016020">
    <property type="term" value="C:membrane"/>
    <property type="evidence" value="ECO:0007669"/>
    <property type="project" value="UniProtKB-SubCell"/>
</dbReference>
<feature type="transmembrane region" description="Helical" evidence="9">
    <location>
        <begin position="257"/>
        <end position="283"/>
    </location>
</feature>
<keyword evidence="3 9" id="KW-1133">Transmembrane helix</keyword>
<feature type="transmembrane region" description="Helical" evidence="9">
    <location>
        <begin position="219"/>
        <end position="237"/>
    </location>
</feature>
<evidence type="ECO:0000256" key="2">
    <source>
        <dbReference type="ARBA" id="ARBA00022692"/>
    </source>
</evidence>